<dbReference type="InParanoid" id="A0A286UC06"/>
<comment type="caution">
    <text evidence="1">The sequence shown here is derived from an EMBL/GenBank/DDBJ whole genome shotgun (WGS) entry which is preliminary data.</text>
</comment>
<dbReference type="InterPro" id="IPR036188">
    <property type="entry name" value="FAD/NAD-bd_sf"/>
</dbReference>
<dbReference type="STRING" id="2282107.A0A286UC06"/>
<proteinExistence type="predicted"/>
<name>A0A286UC06_9AGAM</name>
<evidence type="ECO:0000313" key="2">
    <source>
        <dbReference type="Proteomes" id="UP000217199"/>
    </source>
</evidence>
<dbReference type="OrthoDB" id="5046242at2759"/>
<organism evidence="1 2">
    <name type="scientific">Pyrrhoderma noxium</name>
    <dbReference type="NCBI Taxonomy" id="2282107"/>
    <lineage>
        <taxon>Eukaryota</taxon>
        <taxon>Fungi</taxon>
        <taxon>Dikarya</taxon>
        <taxon>Basidiomycota</taxon>
        <taxon>Agaricomycotina</taxon>
        <taxon>Agaricomycetes</taxon>
        <taxon>Hymenochaetales</taxon>
        <taxon>Hymenochaetaceae</taxon>
        <taxon>Pyrrhoderma</taxon>
    </lineage>
</organism>
<dbReference type="Gene3D" id="3.50.50.60">
    <property type="entry name" value="FAD/NAD(P)-binding domain"/>
    <property type="match status" value="1"/>
</dbReference>
<keyword evidence="2" id="KW-1185">Reference proteome</keyword>
<gene>
    <name evidence="1" type="ORF">PNOK_0714300</name>
</gene>
<dbReference type="EMBL" id="NBII01000007">
    <property type="protein sequence ID" value="PAV17079.1"/>
    <property type="molecule type" value="Genomic_DNA"/>
</dbReference>
<reference evidence="1 2" key="1">
    <citation type="journal article" date="2017" name="Mol. Ecol.">
        <title>Comparative and population genomic landscape of Phellinus noxius: A hypervariable fungus causing root rot in trees.</title>
        <authorList>
            <person name="Chung C.L."/>
            <person name="Lee T.J."/>
            <person name="Akiba M."/>
            <person name="Lee H.H."/>
            <person name="Kuo T.H."/>
            <person name="Liu D."/>
            <person name="Ke H.M."/>
            <person name="Yokoi T."/>
            <person name="Roa M.B."/>
            <person name="Lu M.J."/>
            <person name="Chang Y.Y."/>
            <person name="Ann P.J."/>
            <person name="Tsai J.N."/>
            <person name="Chen C.Y."/>
            <person name="Tzean S.S."/>
            <person name="Ota Y."/>
            <person name="Hattori T."/>
            <person name="Sahashi N."/>
            <person name="Liou R.F."/>
            <person name="Kikuchi T."/>
            <person name="Tsai I.J."/>
        </authorList>
    </citation>
    <scope>NUCLEOTIDE SEQUENCE [LARGE SCALE GENOMIC DNA]</scope>
    <source>
        <strain evidence="1 2">FFPRI411160</strain>
    </source>
</reference>
<sequence length="69" mass="7408">MPASYVIAHQDNLRATVEDRLWFAGEASSVKYFGFLHGAYFEGQDAGSALAECVQNGGCAGLPHAEDIF</sequence>
<evidence type="ECO:0000313" key="1">
    <source>
        <dbReference type="EMBL" id="PAV17079.1"/>
    </source>
</evidence>
<protein>
    <submittedName>
        <fullName evidence="1">Amine oxidase</fullName>
    </submittedName>
</protein>
<accession>A0A286UC06</accession>
<dbReference type="Proteomes" id="UP000217199">
    <property type="component" value="Unassembled WGS sequence"/>
</dbReference>
<dbReference type="SUPFAM" id="SSF51905">
    <property type="entry name" value="FAD/NAD(P)-binding domain"/>
    <property type="match status" value="1"/>
</dbReference>
<dbReference type="AlphaFoldDB" id="A0A286UC06"/>